<evidence type="ECO:0000313" key="12">
    <source>
        <dbReference type="EMBL" id="KAL2078233.1"/>
    </source>
</evidence>
<feature type="domain" description="C2" evidence="11">
    <location>
        <begin position="527"/>
        <end position="655"/>
    </location>
</feature>
<protein>
    <recommendedName>
        <fullName evidence="11">C2 domain-containing protein</fullName>
    </recommendedName>
</protein>
<dbReference type="PROSITE" id="PS50004">
    <property type="entry name" value="C2"/>
    <property type="match status" value="3"/>
</dbReference>
<feature type="region of interest" description="Disordered" evidence="9">
    <location>
        <begin position="1220"/>
        <end position="1301"/>
    </location>
</feature>
<dbReference type="InterPro" id="IPR037723">
    <property type="entry name" value="C2D_Ferlin"/>
</dbReference>
<evidence type="ECO:0000256" key="1">
    <source>
        <dbReference type="ARBA" id="ARBA00004167"/>
    </source>
</evidence>
<dbReference type="FunFam" id="2.60.40.150:FF:000026">
    <property type="entry name" value="dysferlin isoform X2"/>
    <property type="match status" value="1"/>
</dbReference>
<evidence type="ECO:0000256" key="7">
    <source>
        <dbReference type="ARBA" id="ARBA00022989"/>
    </source>
</evidence>
<feature type="region of interest" description="Disordered" evidence="9">
    <location>
        <begin position="992"/>
        <end position="1059"/>
    </location>
</feature>
<reference evidence="12 13" key="1">
    <citation type="submission" date="2024-09" db="EMBL/GenBank/DDBJ databases">
        <title>A chromosome-level genome assembly of Gray's grenadier anchovy, Coilia grayii.</title>
        <authorList>
            <person name="Fu Z."/>
        </authorList>
    </citation>
    <scope>NUCLEOTIDE SEQUENCE [LARGE SCALE GENOMIC DNA]</scope>
    <source>
        <strain evidence="12">G4</strain>
        <tissue evidence="12">Muscle</tissue>
    </source>
</reference>
<dbReference type="Pfam" id="PF00168">
    <property type="entry name" value="C2"/>
    <property type="match status" value="2"/>
</dbReference>
<feature type="transmembrane region" description="Helical" evidence="10">
    <location>
        <begin position="1749"/>
        <end position="1771"/>
    </location>
</feature>
<feature type="domain" description="C2" evidence="11">
    <location>
        <begin position="691"/>
        <end position="816"/>
    </location>
</feature>
<dbReference type="InterPro" id="IPR012560">
    <property type="entry name" value="Ferlin_A-domain"/>
</dbReference>
<feature type="compositionally biased region" description="Basic and acidic residues" evidence="9">
    <location>
        <begin position="1034"/>
        <end position="1047"/>
    </location>
</feature>
<feature type="compositionally biased region" description="Basic and acidic residues" evidence="9">
    <location>
        <begin position="1000"/>
        <end position="1014"/>
    </location>
</feature>
<name>A0ABD1ITB0_9TELE</name>
<accession>A0ABD1ITB0</accession>
<sequence length="1889" mass="214251">MIQKPGEPIQFEVSIGNYGNKLDSTCKPLASTTQYSCAVFDGNHYYYLPWADTKPVVVLLSFWEDISHRLDAVNIILYIANRLQENINALKISIEAKVPENRLDEIWVKLVNQLVDDLSNVQLPSLEGVTNLTRLDIQVKKLRDQALLLMGEQAQRMVQEASDITETLGTIEGWLEKLKELAEEPQNSMHDVIIWMLRGEKRVGYARIPAHQVLYSTHSEEACGQYCSKTQNVVLKYPMDKSKGQKLPVQIRVNMWLGLSAYEKKFNTFAEGTFSVFAELYENQAEVFGKWGTTGLINRHKFSDVTGKNKVKQEYFLPPTGLEWEGDWFVDPERSLLTEADAGHTEFLDEVFENETRLPGREWKPASEPFTDVNGEKALSPAEIECPAGWAWEDAWTYDINRAVDEKGWEYGITIPPDDKLKSWVPAEKMYHVHRRRRLIRARKRLAGASVAEKRDLGDPEGWEYSSLIGWKFHKKERSSDTFRRRRWRRKMAPAQRVGASAIFNLEGALGIDQEEKGSKESSKAFGANTPTVSCTFDRAYVFHLRVYVYQARNLMALDKDSFSDPYAHVSFLHVSKTTETVNACLNPTWDQTLIFNSVEIYGDPQALAHNPPDVVLEIYDKDQVGKDEMLGRSMCKPVVKLQPGMDATPRLLWHPVMQRGEHSGDVLVSAELILKDKGNDTELPLVPSMRGDNLYMVPQGVRPVVQLTAIEILAWGLRNMKSYQLASVSSPSLVVECGGEVVHSGTIRNMKKSPNFPVSVLFLKVLLPKEEMYTPPIVLKVIDHRPFGRKPVVGQCTISSLEEFRCDPYEIRSELSMSSKMALMASPPRDLAINMEDSRPLLEAEEKEVVDWWSKFYASVGDHEKCGPYRQKGYDTLKVYNKELEDIEDFKGLTDFCNTFKLLRGKNENGENYPTVVGEFKGSFKVYPLSDDPGVAPPPRQFRELPESGPQECLVRIYVVRAVDLQPKDNNGRPPLFTWSFAPDTIITTATMSFPDGSVRPRREPHQPRRLDDFLVTQPQRRLPQDQTHTHTGHSDVGDSRPRDATRAPPAAQMSVDTSAAILSALRDLKEDSRRIQEDNRRIQEDNRRIQEDNRRMKEDNLQLRRDMQQMYQAIAARPSASLQVPVVTPGPTSGELRGAEGGVAVAGLQSPPFTSTPLHPDRASSPAGPTHSPQQSSPLRPPVVDAAPQPPQHMAQAPHQPSALVAELTEHLRSLNLLPGQTSPVSSQPVLTPEYMAPFTPPDLSSARPQQTAPHPPVHPMAESQEQYEQPPLPRRLGRLPSPPRQESTYCGPKPHIPMFTDDDPRQFSRLKLALDNLLPADATERFKYQILVEHLKLHDALLIADSYCNSNYPYSKTMDALTKMFGQPHRLALRHINEVSDEPPIRSGDNRGFRLFALKVRALVGMLEQLGTEEEPLLFIHPCFWETPSKANKELHQHLGPPSERIALHVLRTQNLVPEHVETRTLYSSFQPTLSQGSLQMWVDVFPKTLGHPGPPFDIAPRKAQRNYLRVVVWNTTDVTLDETSVTGERMSDIYVKGWMPGMEEDKQKTDVHYRSLDGDGNFNWRFVFPFDYLPAEQLCLVSKKEHFWSLDKTEFRIPPKLIIQIWDNDKFSLDDYLGSIELDLRHLITPTKMPHKCSIEMLSKEGHIPHQKWDETKSLFNQKVVRGWWPCVVENGSQKELGGKVELSLEIVAEQEADERPAGKGRDEPNMHPKLDAPNRPDTSFFWFTNPCKTMKFIVWRRFKWLFIGLIILILVLLFIGILLYSLPPLPLSAMQTKKKLQQSFPPISPVHTQLSIGPTFPPSVPLFVSSPLNQDPGSRVYAGETEVGFLPTFGPCYVNFCGSPREFSGLPDPYDDLNLGKVGQDQKWSPQFVLFVCFGVHSFD</sequence>
<dbReference type="SMART" id="SM01201">
    <property type="entry name" value="FerB"/>
    <property type="match status" value="1"/>
</dbReference>
<evidence type="ECO:0000256" key="10">
    <source>
        <dbReference type="SAM" id="Phobius"/>
    </source>
</evidence>
<dbReference type="Proteomes" id="UP001591681">
    <property type="component" value="Unassembled WGS sequence"/>
</dbReference>
<dbReference type="GO" id="GO:0046872">
    <property type="term" value="F:metal ion binding"/>
    <property type="evidence" value="ECO:0007669"/>
    <property type="project" value="UniProtKB-KW"/>
</dbReference>
<keyword evidence="4" id="KW-0479">Metal-binding</keyword>
<evidence type="ECO:0000256" key="3">
    <source>
        <dbReference type="ARBA" id="ARBA00022692"/>
    </source>
</evidence>
<keyword evidence="8 10" id="KW-0472">Membrane</keyword>
<dbReference type="InterPro" id="IPR006614">
    <property type="entry name" value="Peroxin/Ferlin"/>
</dbReference>
<dbReference type="Pfam" id="PF08165">
    <property type="entry name" value="FerA"/>
    <property type="match status" value="1"/>
</dbReference>
<dbReference type="InterPro" id="IPR035892">
    <property type="entry name" value="C2_domain_sf"/>
</dbReference>
<feature type="compositionally biased region" description="Polar residues" evidence="9">
    <location>
        <begin position="1221"/>
        <end position="1232"/>
    </location>
</feature>
<keyword evidence="3 10" id="KW-0812">Transmembrane</keyword>
<keyword evidence="13" id="KW-1185">Reference proteome</keyword>
<dbReference type="Pfam" id="PF08150">
    <property type="entry name" value="FerB"/>
    <property type="match status" value="1"/>
</dbReference>
<comment type="similarity">
    <text evidence="2">Belongs to the ferlin family.</text>
</comment>
<evidence type="ECO:0000256" key="4">
    <source>
        <dbReference type="ARBA" id="ARBA00022723"/>
    </source>
</evidence>
<dbReference type="SMART" id="SM00239">
    <property type="entry name" value="C2"/>
    <property type="match status" value="2"/>
</dbReference>
<dbReference type="FunFam" id="2.60.40.150:FF:000009">
    <property type="entry name" value="dysferlin isoform X2"/>
    <property type="match status" value="1"/>
</dbReference>
<dbReference type="EMBL" id="JBHFQA010000023">
    <property type="protein sequence ID" value="KAL2078233.1"/>
    <property type="molecule type" value="Genomic_DNA"/>
</dbReference>
<gene>
    <name evidence="12" type="ORF">ACEWY4_025918</name>
</gene>
<organism evidence="12 13">
    <name type="scientific">Coilia grayii</name>
    <name type="common">Gray's grenadier anchovy</name>
    <dbReference type="NCBI Taxonomy" id="363190"/>
    <lineage>
        <taxon>Eukaryota</taxon>
        <taxon>Metazoa</taxon>
        <taxon>Chordata</taxon>
        <taxon>Craniata</taxon>
        <taxon>Vertebrata</taxon>
        <taxon>Euteleostomi</taxon>
        <taxon>Actinopterygii</taxon>
        <taxon>Neopterygii</taxon>
        <taxon>Teleostei</taxon>
        <taxon>Clupei</taxon>
        <taxon>Clupeiformes</taxon>
        <taxon>Clupeoidei</taxon>
        <taxon>Engraulidae</taxon>
        <taxon>Coilinae</taxon>
        <taxon>Coilia</taxon>
    </lineage>
</organism>
<evidence type="ECO:0000256" key="6">
    <source>
        <dbReference type="ARBA" id="ARBA00022837"/>
    </source>
</evidence>
<feature type="region of interest" description="Disordered" evidence="9">
    <location>
        <begin position="1078"/>
        <end position="1103"/>
    </location>
</feature>
<dbReference type="InterPro" id="IPR012561">
    <property type="entry name" value="Ferlin_B-domain"/>
</dbReference>
<feature type="compositionally biased region" description="Low complexity" evidence="9">
    <location>
        <begin position="1184"/>
        <end position="1202"/>
    </location>
</feature>
<keyword evidence="5" id="KW-0677">Repeat</keyword>
<evidence type="ECO:0000259" key="11">
    <source>
        <dbReference type="PROSITE" id="PS50004"/>
    </source>
</evidence>
<dbReference type="CDD" id="cd08374">
    <property type="entry name" value="C2F_Ferlin"/>
    <property type="match status" value="1"/>
</dbReference>
<dbReference type="InterPro" id="IPR037721">
    <property type="entry name" value="Ferlin"/>
</dbReference>
<dbReference type="InterPro" id="IPR000008">
    <property type="entry name" value="C2_dom"/>
</dbReference>
<evidence type="ECO:0000256" key="2">
    <source>
        <dbReference type="ARBA" id="ARBA00007561"/>
    </source>
</evidence>
<evidence type="ECO:0000256" key="5">
    <source>
        <dbReference type="ARBA" id="ARBA00022737"/>
    </source>
</evidence>
<dbReference type="SMART" id="SM00693">
    <property type="entry name" value="DysFN"/>
    <property type="match status" value="2"/>
</dbReference>
<dbReference type="SMART" id="SM00694">
    <property type="entry name" value="DysFC"/>
    <property type="match status" value="2"/>
</dbReference>
<dbReference type="PANTHER" id="PTHR12546">
    <property type="entry name" value="FER-1-LIKE"/>
    <property type="match status" value="1"/>
</dbReference>
<evidence type="ECO:0000256" key="9">
    <source>
        <dbReference type="SAM" id="MobiDB-lite"/>
    </source>
</evidence>
<dbReference type="SUPFAM" id="SSF49562">
    <property type="entry name" value="C2 domain (Calcium/lipid-binding domain, CaLB)"/>
    <property type="match status" value="3"/>
</dbReference>
<proteinExistence type="inferred from homology"/>
<evidence type="ECO:0000256" key="8">
    <source>
        <dbReference type="ARBA" id="ARBA00023136"/>
    </source>
</evidence>
<dbReference type="SMART" id="SM01200">
    <property type="entry name" value="FerA"/>
    <property type="match status" value="1"/>
</dbReference>
<dbReference type="PANTHER" id="PTHR12546:SF55">
    <property type="entry name" value="MYOFERLIN"/>
    <property type="match status" value="1"/>
</dbReference>
<dbReference type="InterPro" id="IPR037725">
    <property type="entry name" value="C2F_Ferlin"/>
</dbReference>
<feature type="domain" description="C2" evidence="11">
    <location>
        <begin position="1492"/>
        <end position="1642"/>
    </location>
</feature>
<dbReference type="Pfam" id="PF16165">
    <property type="entry name" value="Ferlin_C"/>
    <property type="match status" value="1"/>
</dbReference>
<keyword evidence="6" id="KW-0106">Calcium</keyword>
<dbReference type="InterPro" id="IPR032362">
    <property type="entry name" value="Ferlin_C"/>
</dbReference>
<dbReference type="Gene3D" id="2.60.40.150">
    <property type="entry name" value="C2 domain"/>
    <property type="match status" value="2"/>
</dbReference>
<feature type="region of interest" description="Disordered" evidence="9">
    <location>
        <begin position="1700"/>
        <end position="1721"/>
    </location>
</feature>
<keyword evidence="7 10" id="KW-1133">Transmembrane helix</keyword>
<dbReference type="GO" id="GO:0005886">
    <property type="term" value="C:plasma membrane"/>
    <property type="evidence" value="ECO:0007669"/>
    <property type="project" value="UniProtKB-ARBA"/>
</dbReference>
<dbReference type="CDD" id="cd04017">
    <property type="entry name" value="C2D_Ferlin"/>
    <property type="match status" value="1"/>
</dbReference>
<feature type="compositionally biased region" description="Basic and acidic residues" evidence="9">
    <location>
        <begin position="1702"/>
        <end position="1721"/>
    </location>
</feature>
<evidence type="ECO:0000313" key="13">
    <source>
        <dbReference type="Proteomes" id="UP001591681"/>
    </source>
</evidence>
<comment type="subcellular location">
    <subcellularLocation>
        <location evidence="1">Membrane</location>
        <topology evidence="1">Single-pass membrane protein</topology>
    </subcellularLocation>
</comment>
<feature type="region of interest" description="Disordered" evidence="9">
    <location>
        <begin position="1148"/>
        <end position="1202"/>
    </location>
</feature>
<comment type="caution">
    <text evidence="12">The sequence shown here is derived from an EMBL/GenBank/DDBJ whole genome shotgun (WGS) entry which is preliminary data.</text>
</comment>